<dbReference type="AlphaFoldDB" id="A0A9N9VLH1"/>
<dbReference type="GO" id="GO:0004553">
    <property type="term" value="F:hydrolase activity, hydrolyzing O-glycosyl compounds"/>
    <property type="evidence" value="ECO:0007669"/>
    <property type="project" value="InterPro"/>
</dbReference>
<dbReference type="InterPro" id="IPR013320">
    <property type="entry name" value="ConA-like_dom_sf"/>
</dbReference>
<dbReference type="InterPro" id="IPR050546">
    <property type="entry name" value="Glycosyl_Hydrlase_16"/>
</dbReference>
<evidence type="ECO:0000313" key="3">
    <source>
        <dbReference type="EMBL" id="CAH0025649.1"/>
    </source>
</evidence>
<dbReference type="CDD" id="cd02182">
    <property type="entry name" value="GH16_Strep_laminarinase_like"/>
    <property type="match status" value="1"/>
</dbReference>
<keyword evidence="1" id="KW-0732">Signal</keyword>
<accession>A0A9N9VLH1</accession>
<gene>
    <name evidence="3" type="ORF">CRHIZ90672A_00008350</name>
</gene>
<keyword evidence="4" id="KW-1185">Reference proteome</keyword>
<evidence type="ECO:0000313" key="4">
    <source>
        <dbReference type="Proteomes" id="UP000696573"/>
    </source>
</evidence>
<dbReference type="GO" id="GO:0005975">
    <property type="term" value="P:carbohydrate metabolic process"/>
    <property type="evidence" value="ECO:0007669"/>
    <property type="project" value="InterPro"/>
</dbReference>
<dbReference type="PANTHER" id="PTHR10963:SF60">
    <property type="entry name" value="GRAM-NEGATIVE BACTERIA-BINDING PROTEIN 1-RELATED"/>
    <property type="match status" value="1"/>
</dbReference>
<proteinExistence type="predicted"/>
<dbReference type="OrthoDB" id="5125502at2759"/>
<dbReference type="Pfam" id="PF26113">
    <property type="entry name" value="GH16_XgeA"/>
    <property type="match status" value="1"/>
</dbReference>
<dbReference type="PROSITE" id="PS51762">
    <property type="entry name" value="GH16_2"/>
    <property type="match status" value="1"/>
</dbReference>
<feature type="domain" description="GH16" evidence="2">
    <location>
        <begin position="16"/>
        <end position="278"/>
    </location>
</feature>
<dbReference type="EMBL" id="CABFNQ020000715">
    <property type="protein sequence ID" value="CAH0025649.1"/>
    <property type="molecule type" value="Genomic_DNA"/>
</dbReference>
<dbReference type="InterPro" id="IPR000757">
    <property type="entry name" value="Beta-glucanase-like"/>
</dbReference>
<name>A0A9N9VLH1_9HYPO</name>
<feature type="chain" id="PRO_5040220084" description="GH16 domain-containing protein" evidence="1">
    <location>
        <begin position="18"/>
        <end position="278"/>
    </location>
</feature>
<evidence type="ECO:0000259" key="2">
    <source>
        <dbReference type="PROSITE" id="PS51762"/>
    </source>
</evidence>
<reference evidence="3" key="1">
    <citation type="submission" date="2021-10" db="EMBL/GenBank/DDBJ databases">
        <authorList>
            <person name="Piombo E."/>
        </authorList>
    </citation>
    <scope>NUCLEOTIDE SEQUENCE</scope>
</reference>
<feature type="signal peptide" evidence="1">
    <location>
        <begin position="1"/>
        <end position="17"/>
    </location>
</feature>
<sequence>MFRFIITPLLAIGVASAWESPIYPGYTKVWQDTFSGSFGMQPNLSDWDIVTGDLGVNNELQVYTSSSANIQVSGGETLQLVPWKDSSQLKGWTSGRIESRYNLTPANGKITRIEAFIMFGENLPVNKQGMWPAFWMLGNSIRWGVSWPQCGEIDVMEAINGILTGHGTVHCDTCSGGITGTTKIPDQAWHLWRVEIDRREPNYQHEAIIWYLDENQFHKVTGSHLGSPDAWAALTQSPLFIIFNVAVGGDWPGYPKSNTLDGYGSRMEVAYVAHYTSI</sequence>
<dbReference type="Gene3D" id="2.60.120.200">
    <property type="match status" value="1"/>
</dbReference>
<organism evidence="3 4">
    <name type="scientific">Clonostachys rhizophaga</name>
    <dbReference type="NCBI Taxonomy" id="160324"/>
    <lineage>
        <taxon>Eukaryota</taxon>
        <taxon>Fungi</taxon>
        <taxon>Dikarya</taxon>
        <taxon>Ascomycota</taxon>
        <taxon>Pezizomycotina</taxon>
        <taxon>Sordariomycetes</taxon>
        <taxon>Hypocreomycetidae</taxon>
        <taxon>Hypocreales</taxon>
        <taxon>Bionectriaceae</taxon>
        <taxon>Clonostachys</taxon>
    </lineage>
</organism>
<comment type="caution">
    <text evidence="3">The sequence shown here is derived from an EMBL/GenBank/DDBJ whole genome shotgun (WGS) entry which is preliminary data.</text>
</comment>
<dbReference type="SUPFAM" id="SSF49899">
    <property type="entry name" value="Concanavalin A-like lectins/glucanases"/>
    <property type="match status" value="1"/>
</dbReference>
<protein>
    <recommendedName>
        <fullName evidence="2">GH16 domain-containing protein</fullName>
    </recommendedName>
</protein>
<dbReference type="PANTHER" id="PTHR10963">
    <property type="entry name" value="GLYCOSYL HYDROLASE-RELATED"/>
    <property type="match status" value="1"/>
</dbReference>
<evidence type="ECO:0000256" key="1">
    <source>
        <dbReference type="SAM" id="SignalP"/>
    </source>
</evidence>
<dbReference type="Proteomes" id="UP000696573">
    <property type="component" value="Unassembled WGS sequence"/>
</dbReference>